<dbReference type="Gene3D" id="2.130.10.10">
    <property type="entry name" value="YVTN repeat-like/Quinoprotein amine dehydrogenase"/>
    <property type="match status" value="1"/>
</dbReference>
<dbReference type="Proteomes" id="UP001500751">
    <property type="component" value="Unassembled WGS sequence"/>
</dbReference>
<dbReference type="CDD" id="cd15482">
    <property type="entry name" value="Sialidase_non-viral"/>
    <property type="match status" value="1"/>
</dbReference>
<name>A0ABP5FCI9_9ACTN</name>
<dbReference type="RefSeq" id="WP_344665384.1">
    <property type="nucleotide sequence ID" value="NZ_BAAAQN010000009.1"/>
</dbReference>
<accession>A0ABP5FCI9</accession>
<sequence length="492" mass="51076">MRPASIRGTRRGLAAVAAALTVLTAPAAYAAAGGKSGPLQRLSADDPVAGCTTGPGAAGPGQVAPHSTESPVVAVNPRDPRQSVVAWAQDSWSAPGGARADVYAFTRDGVHFTEGVLPFGACAGAASVSPTVGREDLPWLSWGPDGAVYATTTEIDFTTGHSAIGAASSLDGGATWKFAQSLRGSTFPPAEAGEATVTADPTRPGTAYLVADQADAPAGGPITDPAELSITHDHGRTWSTPQVIGHTDTPMTGTLGNHIVIDPRTGRLYDVFLDRSFTSLDNDFYASIRSDDGGATWTAPQRIVGSPFVADTDPNDPAQRLLTSEGLNSAAVDPVTGTLYVAFEGADFTGGKVDQAELAKSTDGGTTWSAPKRISQDPNSPAYTPSITVGPTGTLSALYYDLRHLAPGNTTTLPTSTWLETFPFGDLDHPTERQIAPDFDFLQAPSPSGHYIGVYEGLAPSGLFGVRVAFVATLDAPNHPSDVYTDVFEPFH</sequence>
<dbReference type="EMBL" id="BAAAQN010000009">
    <property type="protein sequence ID" value="GAA2023634.1"/>
    <property type="molecule type" value="Genomic_DNA"/>
</dbReference>
<comment type="caution">
    <text evidence="3">The sequence shown here is derived from an EMBL/GenBank/DDBJ whole genome shotgun (WGS) entry which is preliminary data.</text>
</comment>
<proteinExistence type="predicted"/>
<evidence type="ECO:0000256" key="2">
    <source>
        <dbReference type="SAM" id="SignalP"/>
    </source>
</evidence>
<feature type="compositionally biased region" description="Polar residues" evidence="1">
    <location>
        <begin position="376"/>
        <end position="387"/>
    </location>
</feature>
<feature type="chain" id="PRO_5047006009" evidence="2">
    <location>
        <begin position="31"/>
        <end position="492"/>
    </location>
</feature>
<dbReference type="InterPro" id="IPR015943">
    <property type="entry name" value="WD40/YVTN_repeat-like_dom_sf"/>
</dbReference>
<evidence type="ECO:0000256" key="1">
    <source>
        <dbReference type="SAM" id="MobiDB-lite"/>
    </source>
</evidence>
<dbReference type="Gene3D" id="2.120.10.10">
    <property type="match status" value="1"/>
</dbReference>
<gene>
    <name evidence="3" type="ORF">GCM10009839_21590</name>
</gene>
<reference evidence="4" key="1">
    <citation type="journal article" date="2019" name="Int. J. Syst. Evol. Microbiol.">
        <title>The Global Catalogue of Microorganisms (GCM) 10K type strain sequencing project: providing services to taxonomists for standard genome sequencing and annotation.</title>
        <authorList>
            <consortium name="The Broad Institute Genomics Platform"/>
            <consortium name="The Broad Institute Genome Sequencing Center for Infectious Disease"/>
            <person name="Wu L."/>
            <person name="Ma J."/>
        </authorList>
    </citation>
    <scope>NUCLEOTIDE SEQUENCE [LARGE SCALE GENOMIC DNA]</scope>
    <source>
        <strain evidence="4">JCM 16014</strain>
    </source>
</reference>
<keyword evidence="2" id="KW-0732">Signal</keyword>
<feature type="compositionally biased region" description="Low complexity" evidence="1">
    <location>
        <begin position="47"/>
        <end position="65"/>
    </location>
</feature>
<evidence type="ECO:0000313" key="4">
    <source>
        <dbReference type="Proteomes" id="UP001500751"/>
    </source>
</evidence>
<keyword evidence="4" id="KW-1185">Reference proteome</keyword>
<organism evidence="3 4">
    <name type="scientific">Catenulispora yoronensis</name>
    <dbReference type="NCBI Taxonomy" id="450799"/>
    <lineage>
        <taxon>Bacteria</taxon>
        <taxon>Bacillati</taxon>
        <taxon>Actinomycetota</taxon>
        <taxon>Actinomycetes</taxon>
        <taxon>Catenulisporales</taxon>
        <taxon>Catenulisporaceae</taxon>
        <taxon>Catenulispora</taxon>
    </lineage>
</organism>
<feature type="region of interest" description="Disordered" evidence="1">
    <location>
        <begin position="360"/>
        <end position="387"/>
    </location>
</feature>
<protein>
    <submittedName>
        <fullName evidence="3">Sialidase family protein</fullName>
    </submittedName>
</protein>
<dbReference type="InterPro" id="IPR036278">
    <property type="entry name" value="Sialidase_sf"/>
</dbReference>
<feature type="region of interest" description="Disordered" evidence="1">
    <location>
        <begin position="35"/>
        <end position="77"/>
    </location>
</feature>
<feature type="signal peptide" evidence="2">
    <location>
        <begin position="1"/>
        <end position="30"/>
    </location>
</feature>
<dbReference type="SUPFAM" id="SSF50939">
    <property type="entry name" value="Sialidases"/>
    <property type="match status" value="1"/>
</dbReference>
<evidence type="ECO:0000313" key="3">
    <source>
        <dbReference type="EMBL" id="GAA2023634.1"/>
    </source>
</evidence>